<proteinExistence type="predicted"/>
<dbReference type="Proteomes" id="UP000240509">
    <property type="component" value="Unassembled WGS sequence"/>
</dbReference>
<dbReference type="OrthoDB" id="9795306at2"/>
<comment type="caution">
    <text evidence="2">The sequence shown here is derived from an EMBL/GenBank/DDBJ whole genome shotgun (WGS) entry which is preliminary data.</text>
</comment>
<dbReference type="PANTHER" id="PTHR33990">
    <property type="entry name" value="PROTEIN YJDN-RELATED"/>
    <property type="match status" value="1"/>
</dbReference>
<evidence type="ECO:0000313" key="2">
    <source>
        <dbReference type="EMBL" id="PTL40100.1"/>
    </source>
</evidence>
<dbReference type="InterPro" id="IPR029068">
    <property type="entry name" value="Glyas_Bleomycin-R_OHBP_Dase"/>
</dbReference>
<accession>A0A2T4U9N6</accession>
<reference evidence="2 3" key="1">
    <citation type="submission" date="2018-03" db="EMBL/GenBank/DDBJ databases">
        <title>Alkalicoccus saliphilus sp. nov., isolated from a mineral pool.</title>
        <authorList>
            <person name="Zhao B."/>
        </authorList>
    </citation>
    <scope>NUCLEOTIDE SEQUENCE [LARGE SCALE GENOMIC DNA]</scope>
    <source>
        <strain evidence="2 3">6AG</strain>
    </source>
</reference>
<dbReference type="EMBL" id="PZJJ01000002">
    <property type="protein sequence ID" value="PTL40100.1"/>
    <property type="molecule type" value="Genomic_DNA"/>
</dbReference>
<keyword evidence="3" id="KW-1185">Reference proteome</keyword>
<dbReference type="Pfam" id="PF06983">
    <property type="entry name" value="3-dmu-9_3-mt"/>
    <property type="match status" value="1"/>
</dbReference>
<protein>
    <recommendedName>
        <fullName evidence="1">PhnB-like domain-containing protein</fullName>
    </recommendedName>
</protein>
<dbReference type="PANTHER" id="PTHR33990:SF1">
    <property type="entry name" value="PROTEIN YJDN"/>
    <property type="match status" value="1"/>
</dbReference>
<dbReference type="CDD" id="cd06588">
    <property type="entry name" value="PhnB_like"/>
    <property type="match status" value="1"/>
</dbReference>
<evidence type="ECO:0000259" key="1">
    <source>
        <dbReference type="Pfam" id="PF06983"/>
    </source>
</evidence>
<dbReference type="RefSeq" id="WP_107583277.1">
    <property type="nucleotide sequence ID" value="NZ_PZJJ01000002.1"/>
</dbReference>
<evidence type="ECO:0000313" key="3">
    <source>
        <dbReference type="Proteomes" id="UP000240509"/>
    </source>
</evidence>
<name>A0A2T4U9N6_9BACI</name>
<dbReference type="Gene3D" id="3.10.180.10">
    <property type="entry name" value="2,3-Dihydroxybiphenyl 1,2-Dioxygenase, domain 1"/>
    <property type="match status" value="1"/>
</dbReference>
<dbReference type="SUPFAM" id="SSF54593">
    <property type="entry name" value="Glyoxalase/Bleomycin resistance protein/Dihydroxybiphenyl dioxygenase"/>
    <property type="match status" value="1"/>
</dbReference>
<dbReference type="InterPro" id="IPR028973">
    <property type="entry name" value="PhnB-like"/>
</dbReference>
<feature type="domain" description="PhnB-like" evidence="1">
    <location>
        <begin position="6"/>
        <end position="133"/>
    </location>
</feature>
<sequence>MAVDAYINFNGNCREAVEFYADVFQAGKPQFMTFGEAPPDPDYSMPEEAKDLIMHTHLMVEGSRIMFSDVFPDMPFSQGNNISLSVSNKDEERLRSYFEKLQLGGHVNMDLQKTFWSRLYGSVTDRFGIEWQVNHEDES</sequence>
<organism evidence="2 3">
    <name type="scientific">Alkalicoccus saliphilus</name>
    <dbReference type="NCBI Taxonomy" id="200989"/>
    <lineage>
        <taxon>Bacteria</taxon>
        <taxon>Bacillati</taxon>
        <taxon>Bacillota</taxon>
        <taxon>Bacilli</taxon>
        <taxon>Bacillales</taxon>
        <taxon>Bacillaceae</taxon>
        <taxon>Alkalicoccus</taxon>
    </lineage>
</organism>
<gene>
    <name evidence="2" type="ORF">C6Y45_01600</name>
</gene>
<dbReference type="AlphaFoldDB" id="A0A2T4U9N6"/>